<dbReference type="GO" id="GO:0005576">
    <property type="term" value="C:extracellular region"/>
    <property type="evidence" value="ECO:0007669"/>
    <property type="project" value="UniProtKB-SubCell"/>
</dbReference>
<keyword evidence="8" id="KW-0812">Transmembrane</keyword>
<name>A0A5B7BL57_DAVIN</name>
<dbReference type="InterPro" id="IPR008801">
    <property type="entry name" value="RALF"/>
</dbReference>
<dbReference type="PANTHER" id="PTHR33136:SF36">
    <property type="entry name" value="PROTEIN RALF-LIKE 31"/>
    <property type="match status" value="1"/>
</dbReference>
<keyword evidence="8" id="KW-0472">Membrane</keyword>
<dbReference type="Pfam" id="PF05498">
    <property type="entry name" value="RALF"/>
    <property type="match status" value="1"/>
</dbReference>
<reference evidence="9" key="1">
    <citation type="submission" date="2019-08" db="EMBL/GenBank/DDBJ databases">
        <title>Reference gene set and small RNA set construction with multiple tissues from Davidia involucrata Baill.</title>
        <authorList>
            <person name="Yang H."/>
            <person name="Zhou C."/>
            <person name="Li G."/>
            <person name="Wang J."/>
            <person name="Gao P."/>
            <person name="Wang M."/>
            <person name="Wang R."/>
            <person name="Zhao Y."/>
        </authorList>
    </citation>
    <scope>NUCLEOTIDE SEQUENCE</scope>
    <source>
        <tissue evidence="9">Mixed with DoveR01_LX</tissue>
    </source>
</reference>
<evidence type="ECO:0000256" key="1">
    <source>
        <dbReference type="ARBA" id="ARBA00004613"/>
    </source>
</evidence>
<protein>
    <submittedName>
        <fullName evidence="9">Putative rapid alkalinization factor 1</fullName>
    </submittedName>
</protein>
<feature type="compositionally biased region" description="Polar residues" evidence="7">
    <location>
        <begin position="8"/>
        <end position="28"/>
    </location>
</feature>
<keyword evidence="3" id="KW-0964">Secreted</keyword>
<evidence type="ECO:0000313" key="9">
    <source>
        <dbReference type="EMBL" id="MPA69722.1"/>
    </source>
</evidence>
<feature type="transmembrane region" description="Helical" evidence="8">
    <location>
        <begin position="49"/>
        <end position="72"/>
    </location>
</feature>
<evidence type="ECO:0000256" key="6">
    <source>
        <dbReference type="ARBA" id="ARBA00023157"/>
    </source>
</evidence>
<comment type="similarity">
    <text evidence="2">Belongs to the plant rapid alkalinization factor (RALF) family.</text>
</comment>
<keyword evidence="8" id="KW-1133">Transmembrane helix</keyword>
<dbReference type="EMBL" id="GHES01039163">
    <property type="protein sequence ID" value="MPA69722.1"/>
    <property type="molecule type" value="Transcribed_RNA"/>
</dbReference>
<dbReference type="GO" id="GO:0005179">
    <property type="term" value="F:hormone activity"/>
    <property type="evidence" value="ECO:0007669"/>
    <property type="project" value="UniProtKB-KW"/>
</dbReference>
<dbReference type="PANTHER" id="PTHR33136">
    <property type="entry name" value="RAPID ALKALINIZATION FACTOR-LIKE"/>
    <property type="match status" value="1"/>
</dbReference>
<evidence type="ECO:0000256" key="4">
    <source>
        <dbReference type="ARBA" id="ARBA00022702"/>
    </source>
</evidence>
<evidence type="ECO:0000256" key="5">
    <source>
        <dbReference type="ARBA" id="ARBA00022729"/>
    </source>
</evidence>
<keyword evidence="6" id="KW-1015">Disulfide bond</keyword>
<gene>
    <name evidence="9" type="ORF">Din_039163</name>
</gene>
<evidence type="ECO:0000256" key="3">
    <source>
        <dbReference type="ARBA" id="ARBA00022525"/>
    </source>
</evidence>
<dbReference type="GO" id="GO:0009506">
    <property type="term" value="C:plasmodesma"/>
    <property type="evidence" value="ECO:0007669"/>
    <property type="project" value="TreeGrafter"/>
</dbReference>
<accession>A0A5B7BL57</accession>
<evidence type="ECO:0000256" key="8">
    <source>
        <dbReference type="SAM" id="Phobius"/>
    </source>
</evidence>
<comment type="subcellular location">
    <subcellularLocation>
        <location evidence="1">Secreted</location>
    </subcellularLocation>
</comment>
<dbReference type="AlphaFoldDB" id="A0A5B7BL57"/>
<sequence>MTPHNHQKNLTFTAHTHSNLTSRSTNPTKTREKLPSNKMPKTKLHPMNTLFLALLFLHTHFTICNGVSVLGFNSLKTTELLDVMARRVCSGKIGECSEMAEETEMDSESNRRVLVMQKKFISYGTLKKDMIPCDRPGASYYNCRATGKANPYTRGCEVITGCARDISDIKY</sequence>
<keyword evidence="4" id="KW-0372">Hormone</keyword>
<dbReference type="GO" id="GO:0019722">
    <property type="term" value="P:calcium-mediated signaling"/>
    <property type="evidence" value="ECO:0007669"/>
    <property type="project" value="TreeGrafter"/>
</dbReference>
<organism evidence="9">
    <name type="scientific">Davidia involucrata</name>
    <name type="common">Dove tree</name>
    <dbReference type="NCBI Taxonomy" id="16924"/>
    <lineage>
        <taxon>Eukaryota</taxon>
        <taxon>Viridiplantae</taxon>
        <taxon>Streptophyta</taxon>
        <taxon>Embryophyta</taxon>
        <taxon>Tracheophyta</taxon>
        <taxon>Spermatophyta</taxon>
        <taxon>Magnoliopsida</taxon>
        <taxon>eudicotyledons</taxon>
        <taxon>Gunneridae</taxon>
        <taxon>Pentapetalae</taxon>
        <taxon>asterids</taxon>
        <taxon>Cornales</taxon>
        <taxon>Nyssaceae</taxon>
        <taxon>Davidia</taxon>
    </lineage>
</organism>
<proteinExistence type="inferred from homology"/>
<evidence type="ECO:0000256" key="7">
    <source>
        <dbReference type="SAM" id="MobiDB-lite"/>
    </source>
</evidence>
<feature type="region of interest" description="Disordered" evidence="7">
    <location>
        <begin position="1"/>
        <end position="41"/>
    </location>
</feature>
<keyword evidence="5" id="KW-0732">Signal</keyword>
<evidence type="ECO:0000256" key="2">
    <source>
        <dbReference type="ARBA" id="ARBA00009178"/>
    </source>
</evidence>